<keyword evidence="2" id="KW-1185">Reference proteome</keyword>
<gene>
    <name evidence="1" type="ORF">BN2614_LOCUS1</name>
</gene>
<protein>
    <submittedName>
        <fullName evidence="1">Uncharacterized protein</fullName>
    </submittedName>
</protein>
<dbReference type="EMBL" id="CYRY02036462">
    <property type="protein sequence ID" value="VCX17918.1"/>
    <property type="molecule type" value="Genomic_DNA"/>
</dbReference>
<name>A0A9X9Q507_GULGU</name>
<dbReference type="AlphaFoldDB" id="A0A9X9Q507"/>
<comment type="caution">
    <text evidence="1">The sequence shown here is derived from an EMBL/GenBank/DDBJ whole genome shotgun (WGS) entry which is preliminary data.</text>
</comment>
<organism evidence="1 2">
    <name type="scientific">Gulo gulo</name>
    <name type="common">Wolverine</name>
    <name type="synonym">Gluton</name>
    <dbReference type="NCBI Taxonomy" id="48420"/>
    <lineage>
        <taxon>Eukaryota</taxon>
        <taxon>Metazoa</taxon>
        <taxon>Chordata</taxon>
        <taxon>Craniata</taxon>
        <taxon>Vertebrata</taxon>
        <taxon>Euteleostomi</taxon>
        <taxon>Mammalia</taxon>
        <taxon>Eutheria</taxon>
        <taxon>Laurasiatheria</taxon>
        <taxon>Carnivora</taxon>
        <taxon>Caniformia</taxon>
        <taxon>Musteloidea</taxon>
        <taxon>Mustelidae</taxon>
        <taxon>Guloninae</taxon>
        <taxon>Gulo</taxon>
    </lineage>
</organism>
<accession>A0A9X9Q507</accession>
<evidence type="ECO:0000313" key="1">
    <source>
        <dbReference type="EMBL" id="VCX17918.1"/>
    </source>
</evidence>
<sequence>MTTWPKTHLHLHYYFWKFSAHLQMALPISAIRHCPTTFQHRGGMNEVHVPHTTDSKSRKHLNHVNMIELS</sequence>
<evidence type="ECO:0000313" key="2">
    <source>
        <dbReference type="Proteomes" id="UP000269945"/>
    </source>
</evidence>
<reference evidence="1 2" key="1">
    <citation type="submission" date="2018-10" db="EMBL/GenBank/DDBJ databases">
        <authorList>
            <person name="Ekblom R."/>
            <person name="Jareborg N."/>
        </authorList>
    </citation>
    <scope>NUCLEOTIDE SEQUENCE [LARGE SCALE GENOMIC DNA]</scope>
    <source>
        <tissue evidence="1">Muscle</tissue>
    </source>
</reference>
<dbReference type="Proteomes" id="UP000269945">
    <property type="component" value="Unassembled WGS sequence"/>
</dbReference>
<feature type="non-terminal residue" evidence="1">
    <location>
        <position position="70"/>
    </location>
</feature>
<proteinExistence type="predicted"/>